<evidence type="ECO:0000313" key="2">
    <source>
        <dbReference type="Proteomes" id="UP001311915"/>
    </source>
</evidence>
<evidence type="ECO:0000313" key="1">
    <source>
        <dbReference type="EMBL" id="KAK4718005.1"/>
    </source>
</evidence>
<dbReference type="PANTHER" id="PTHR33233:SF14">
    <property type="entry name" value="ENDONUCLEASE_EXONUCLEASE_PHOSPHATASE"/>
    <property type="match status" value="1"/>
</dbReference>
<dbReference type="EMBL" id="JAWPEI010000008">
    <property type="protein sequence ID" value="KAK4718005.1"/>
    <property type="molecule type" value="Genomic_DNA"/>
</dbReference>
<accession>A0AAV9KZI3</accession>
<sequence length="70" mass="7966">MTHWANLFATNRLTTKVMNLNYIPPIIIDEEKVVEIFEEDVAIDNEKWAPSTVVYVVSTAPSLSYGEIHT</sequence>
<keyword evidence="2" id="KW-1185">Reference proteome</keyword>
<proteinExistence type="predicted"/>
<comment type="caution">
    <text evidence="1">The sequence shown here is derived from an EMBL/GenBank/DDBJ whole genome shotgun (WGS) entry which is preliminary data.</text>
</comment>
<name>A0AAV9KZI3_9SOLN</name>
<organism evidence="1 2">
    <name type="scientific">Solanum pinnatisectum</name>
    <name type="common">tansyleaf nightshade</name>
    <dbReference type="NCBI Taxonomy" id="50273"/>
    <lineage>
        <taxon>Eukaryota</taxon>
        <taxon>Viridiplantae</taxon>
        <taxon>Streptophyta</taxon>
        <taxon>Embryophyta</taxon>
        <taxon>Tracheophyta</taxon>
        <taxon>Spermatophyta</taxon>
        <taxon>Magnoliopsida</taxon>
        <taxon>eudicotyledons</taxon>
        <taxon>Gunneridae</taxon>
        <taxon>Pentapetalae</taxon>
        <taxon>asterids</taxon>
        <taxon>lamiids</taxon>
        <taxon>Solanales</taxon>
        <taxon>Solanaceae</taxon>
        <taxon>Solanoideae</taxon>
        <taxon>Solaneae</taxon>
        <taxon>Solanum</taxon>
    </lineage>
</organism>
<dbReference type="Proteomes" id="UP001311915">
    <property type="component" value="Unassembled WGS sequence"/>
</dbReference>
<dbReference type="AlphaFoldDB" id="A0AAV9KZI3"/>
<reference evidence="1 2" key="1">
    <citation type="submission" date="2023-10" db="EMBL/GenBank/DDBJ databases">
        <title>Genome-Wide Identification Analysis in wild type Solanum Pinnatisectum Reveals Some Genes Defensing Phytophthora Infestans.</title>
        <authorList>
            <person name="Sun C."/>
        </authorList>
    </citation>
    <scope>NUCLEOTIDE SEQUENCE [LARGE SCALE GENOMIC DNA]</scope>
    <source>
        <strain evidence="1">LQN</strain>
        <tissue evidence="1">Leaf</tissue>
    </source>
</reference>
<protein>
    <submittedName>
        <fullName evidence="1">Uncharacterized protein</fullName>
    </submittedName>
</protein>
<dbReference type="PANTHER" id="PTHR33233">
    <property type="entry name" value="ENDONUCLEASE/EXONUCLEASE/PHOSPHATASE"/>
    <property type="match status" value="1"/>
</dbReference>
<gene>
    <name evidence="1" type="ORF">R3W88_016343</name>
</gene>